<dbReference type="GeneID" id="8849809"/>
<dbReference type="VEuPathDB" id="AmoebaDB:NAEGRDRAFT_61387"/>
<name>D2UY88_NAEGR</name>
<dbReference type="RefSeq" id="XP_002683497.1">
    <property type="nucleotide sequence ID" value="XM_002683451.1"/>
</dbReference>
<gene>
    <name evidence="2" type="ORF">NAEGRDRAFT_61387</name>
</gene>
<evidence type="ECO:0000313" key="2">
    <source>
        <dbReference type="EMBL" id="EFC50753.1"/>
    </source>
</evidence>
<sequence>MSANFVSCGCYECKLIADYLHSIPNINEKLLLSRLNTNNSGVISPPTCEEDVKSDLTTTTSQSVASLDLISYFKVNEDEDLTFLKLDVDDFLTSLDSPSSIAQITTSNDKGQITKLQDEFSFLSEIGSTEESNLNEFENNNASNSEKEVKSLKDKSPKRRRRGSNNSSTTTAKKRTKRSSFPGESKVIVWKWNKSTDDKTNQRLQLI</sequence>
<dbReference type="KEGG" id="ngr:NAEGRDRAFT_61387"/>
<dbReference type="Proteomes" id="UP000006671">
    <property type="component" value="Unassembled WGS sequence"/>
</dbReference>
<protein>
    <submittedName>
        <fullName evidence="2">Predicted protein</fullName>
    </submittedName>
</protein>
<reference evidence="2 3" key="1">
    <citation type="journal article" date="2010" name="Cell">
        <title>The genome of Naegleria gruberi illuminates early eukaryotic versatility.</title>
        <authorList>
            <person name="Fritz-Laylin L.K."/>
            <person name="Prochnik S.E."/>
            <person name="Ginger M.L."/>
            <person name="Dacks J.B."/>
            <person name="Carpenter M.L."/>
            <person name="Field M.C."/>
            <person name="Kuo A."/>
            <person name="Paredez A."/>
            <person name="Chapman J."/>
            <person name="Pham J."/>
            <person name="Shu S."/>
            <person name="Neupane R."/>
            <person name="Cipriano M."/>
            <person name="Mancuso J."/>
            <person name="Tu H."/>
            <person name="Salamov A."/>
            <person name="Lindquist E."/>
            <person name="Shapiro H."/>
            <person name="Lucas S."/>
            <person name="Grigoriev I.V."/>
            <person name="Cande W.Z."/>
            <person name="Fulton C."/>
            <person name="Rokhsar D.S."/>
            <person name="Dawson S.C."/>
        </authorList>
    </citation>
    <scope>NUCLEOTIDE SEQUENCE [LARGE SCALE GENOMIC DNA]</scope>
    <source>
        <strain evidence="2 3">NEG-M</strain>
    </source>
</reference>
<keyword evidence="3" id="KW-1185">Reference proteome</keyword>
<evidence type="ECO:0000313" key="3">
    <source>
        <dbReference type="Proteomes" id="UP000006671"/>
    </source>
</evidence>
<feature type="compositionally biased region" description="Basic and acidic residues" evidence="1">
    <location>
        <begin position="145"/>
        <end position="155"/>
    </location>
</feature>
<accession>D2UY88</accession>
<proteinExistence type="predicted"/>
<dbReference type="AlphaFoldDB" id="D2UY88"/>
<organism evidence="3">
    <name type="scientific">Naegleria gruberi</name>
    <name type="common">Amoeba</name>
    <dbReference type="NCBI Taxonomy" id="5762"/>
    <lineage>
        <taxon>Eukaryota</taxon>
        <taxon>Discoba</taxon>
        <taxon>Heterolobosea</taxon>
        <taxon>Tetramitia</taxon>
        <taxon>Eutetramitia</taxon>
        <taxon>Vahlkampfiidae</taxon>
        <taxon>Naegleria</taxon>
    </lineage>
</organism>
<evidence type="ECO:0000256" key="1">
    <source>
        <dbReference type="SAM" id="MobiDB-lite"/>
    </source>
</evidence>
<feature type="region of interest" description="Disordered" evidence="1">
    <location>
        <begin position="135"/>
        <end position="182"/>
    </location>
</feature>
<feature type="compositionally biased region" description="Low complexity" evidence="1">
    <location>
        <begin position="135"/>
        <end position="144"/>
    </location>
</feature>
<dbReference type="EMBL" id="GG738845">
    <property type="protein sequence ID" value="EFC50753.1"/>
    <property type="molecule type" value="Genomic_DNA"/>
</dbReference>
<dbReference type="InParanoid" id="D2UY88"/>